<evidence type="ECO:0000256" key="5">
    <source>
        <dbReference type="ARBA" id="ARBA00022692"/>
    </source>
</evidence>
<evidence type="ECO:0000313" key="13">
    <source>
        <dbReference type="EMBL" id="NKE69222.1"/>
    </source>
</evidence>
<dbReference type="EMBL" id="VTOW01000001">
    <property type="protein sequence ID" value="NKE69222.1"/>
    <property type="molecule type" value="Genomic_DNA"/>
</dbReference>
<dbReference type="GO" id="GO:0005886">
    <property type="term" value="C:plasma membrane"/>
    <property type="evidence" value="ECO:0007669"/>
    <property type="project" value="UniProtKB-SubCell"/>
</dbReference>
<dbReference type="GO" id="GO:0015099">
    <property type="term" value="F:nickel cation transmembrane transporter activity"/>
    <property type="evidence" value="ECO:0007669"/>
    <property type="project" value="InterPro"/>
</dbReference>
<keyword evidence="4" id="KW-0533">Nickel</keyword>
<sequence length="306" mass="33093">MARFLIRRLLWSGPVLLGVLTLVFFLIHLIPGDPIDVMLGERAAEADRAALREALHLDDPILTQYGRFLAGVARGDLGRSLTSQRPVAGLILARYPATLQLAAAALLLSLSIALPLGILSAVRPRTAVDAGGLLFSLFGVSMPTFWLGPLLIILFSLKLDWLPVSGRHGIASLVLPALTLGLGMSAILVRMTRSSLLEIFPKEFVLAARAKGLPERRVILRHALRNALIPLLTVVGLQIGALLTGSIITETIFSWPGLGRLTIQAIQSRDYPLVQGCILAIALTYLLVNLLIDLLYAAADPRVQYE</sequence>
<evidence type="ECO:0000256" key="1">
    <source>
        <dbReference type="ARBA" id="ARBA00004651"/>
    </source>
</evidence>
<evidence type="ECO:0000256" key="8">
    <source>
        <dbReference type="ARBA" id="ARBA00023112"/>
    </source>
</evidence>
<dbReference type="Gene3D" id="1.10.3720.10">
    <property type="entry name" value="MetI-like"/>
    <property type="match status" value="1"/>
</dbReference>
<keyword evidence="7" id="KW-0406">Ion transport</keyword>
<keyword evidence="9 11" id="KW-0472">Membrane</keyword>
<proteinExistence type="inferred from homology"/>
<comment type="caution">
    <text evidence="13">The sequence shown here is derived from an EMBL/GenBank/DDBJ whole genome shotgun (WGS) entry which is preliminary data.</text>
</comment>
<evidence type="ECO:0000256" key="4">
    <source>
        <dbReference type="ARBA" id="ARBA00022596"/>
    </source>
</evidence>
<reference evidence="13 14" key="1">
    <citation type="journal article" date="2020" name="Nature">
        <title>Bacterial chemolithoautotrophy via manganese oxidation.</title>
        <authorList>
            <person name="Yu H."/>
            <person name="Leadbetter J.R."/>
        </authorList>
    </citation>
    <scope>NUCLEOTIDE SEQUENCE [LARGE SCALE GENOMIC DNA]</scope>
    <source>
        <strain evidence="13 14">Mn-1</strain>
    </source>
</reference>
<evidence type="ECO:0000256" key="10">
    <source>
        <dbReference type="ARBA" id="ARBA00024202"/>
    </source>
</evidence>
<feature type="transmembrane region" description="Helical" evidence="11">
    <location>
        <begin position="9"/>
        <end position="30"/>
    </location>
</feature>
<gene>
    <name evidence="13" type="ORF">MNODULE_00450</name>
</gene>
<dbReference type="InterPro" id="IPR045621">
    <property type="entry name" value="BPD_transp_1_N"/>
</dbReference>
<dbReference type="Proteomes" id="UP000534783">
    <property type="component" value="Unassembled WGS sequence"/>
</dbReference>
<evidence type="ECO:0000256" key="7">
    <source>
        <dbReference type="ARBA" id="ARBA00023065"/>
    </source>
</evidence>
<keyword evidence="3" id="KW-1003">Cell membrane</keyword>
<dbReference type="CDD" id="cd06261">
    <property type="entry name" value="TM_PBP2"/>
    <property type="match status" value="1"/>
</dbReference>
<dbReference type="InterPro" id="IPR000515">
    <property type="entry name" value="MetI-like"/>
</dbReference>
<feature type="transmembrane region" description="Helical" evidence="11">
    <location>
        <begin position="101"/>
        <end position="122"/>
    </location>
</feature>
<accession>A0A7X6DL65</accession>
<dbReference type="PANTHER" id="PTHR43163:SF6">
    <property type="entry name" value="DIPEPTIDE TRANSPORT SYSTEM PERMEASE PROTEIN DPPB-RELATED"/>
    <property type="match status" value="1"/>
</dbReference>
<dbReference type="NCBIfam" id="NF045470">
    <property type="entry name" value="Opp2B"/>
    <property type="match status" value="1"/>
</dbReference>
<dbReference type="PANTHER" id="PTHR43163">
    <property type="entry name" value="DIPEPTIDE TRANSPORT SYSTEM PERMEASE PROTEIN DPPB-RELATED"/>
    <property type="match status" value="1"/>
</dbReference>
<evidence type="ECO:0000256" key="2">
    <source>
        <dbReference type="ARBA" id="ARBA00022448"/>
    </source>
</evidence>
<dbReference type="AlphaFoldDB" id="A0A7X6DL65"/>
<dbReference type="SUPFAM" id="SSF161098">
    <property type="entry name" value="MetI-like"/>
    <property type="match status" value="1"/>
</dbReference>
<dbReference type="InterPro" id="IPR050045">
    <property type="entry name" value="Opp2B"/>
</dbReference>
<evidence type="ECO:0000256" key="9">
    <source>
        <dbReference type="ARBA" id="ARBA00023136"/>
    </source>
</evidence>
<evidence type="ECO:0000256" key="11">
    <source>
        <dbReference type="RuleBase" id="RU363032"/>
    </source>
</evidence>
<keyword evidence="2 11" id="KW-0813">Transport</keyword>
<feature type="transmembrane region" description="Helical" evidence="11">
    <location>
        <begin position="227"/>
        <end position="253"/>
    </location>
</feature>
<comment type="similarity">
    <text evidence="10">Belongs to the binding-protein-dependent transport system permease family. OppBC subfamily.</text>
</comment>
<evidence type="ECO:0000259" key="12">
    <source>
        <dbReference type="PROSITE" id="PS50928"/>
    </source>
</evidence>
<keyword evidence="8" id="KW-0921">Nickel transport</keyword>
<feature type="transmembrane region" description="Helical" evidence="11">
    <location>
        <begin position="134"/>
        <end position="157"/>
    </location>
</feature>
<dbReference type="RefSeq" id="WP_168057540.1">
    <property type="nucleotide sequence ID" value="NZ_VTOW01000001.1"/>
</dbReference>
<keyword evidence="6 11" id="KW-1133">Transmembrane helix</keyword>
<dbReference type="Pfam" id="PF19300">
    <property type="entry name" value="BPD_transp_1_N"/>
    <property type="match status" value="1"/>
</dbReference>
<evidence type="ECO:0000313" key="14">
    <source>
        <dbReference type="Proteomes" id="UP000534783"/>
    </source>
</evidence>
<protein>
    <submittedName>
        <fullName evidence="13">ABC transporter permease</fullName>
    </submittedName>
</protein>
<feature type="transmembrane region" description="Helical" evidence="11">
    <location>
        <begin position="169"/>
        <end position="189"/>
    </location>
</feature>
<name>A0A7X6DL65_9BACT</name>
<keyword evidence="14" id="KW-1185">Reference proteome</keyword>
<evidence type="ECO:0000256" key="3">
    <source>
        <dbReference type="ARBA" id="ARBA00022475"/>
    </source>
</evidence>
<feature type="transmembrane region" description="Helical" evidence="11">
    <location>
        <begin position="273"/>
        <end position="296"/>
    </location>
</feature>
<feature type="domain" description="ABC transmembrane type-1" evidence="12">
    <location>
        <begin position="95"/>
        <end position="296"/>
    </location>
</feature>
<dbReference type="PROSITE" id="PS50928">
    <property type="entry name" value="ABC_TM1"/>
    <property type="match status" value="1"/>
</dbReference>
<keyword evidence="5 11" id="KW-0812">Transmembrane</keyword>
<evidence type="ECO:0000256" key="6">
    <source>
        <dbReference type="ARBA" id="ARBA00022989"/>
    </source>
</evidence>
<dbReference type="InterPro" id="IPR035906">
    <property type="entry name" value="MetI-like_sf"/>
</dbReference>
<organism evidence="13 14">
    <name type="scientific">Candidatus Manganitrophus noduliformans</name>
    <dbReference type="NCBI Taxonomy" id="2606439"/>
    <lineage>
        <taxon>Bacteria</taxon>
        <taxon>Pseudomonadati</taxon>
        <taxon>Nitrospirota</taxon>
        <taxon>Nitrospiria</taxon>
        <taxon>Candidatus Troglogloeales</taxon>
        <taxon>Candidatus Manganitrophaceae</taxon>
        <taxon>Candidatus Manganitrophus</taxon>
    </lineage>
</organism>
<comment type="subcellular location">
    <subcellularLocation>
        <location evidence="1 11">Cell membrane</location>
        <topology evidence="1 11">Multi-pass membrane protein</topology>
    </subcellularLocation>
</comment>
<dbReference type="Pfam" id="PF00528">
    <property type="entry name" value="BPD_transp_1"/>
    <property type="match status" value="1"/>
</dbReference>